<evidence type="ECO:0000313" key="2">
    <source>
        <dbReference type="Proteomes" id="UP001628193"/>
    </source>
</evidence>
<evidence type="ECO:0000313" key="1">
    <source>
        <dbReference type="EMBL" id="GAB0056549.1"/>
    </source>
</evidence>
<name>A0ABQ0C6M9_9PROT</name>
<sequence length="136" mass="14483">MAPDVEFSMVLIPVTWNLDRDMTRIKRMALLVGTVGSLCMAGCVARAGGAGVPEHQVLHAGHYKGLSECLYRRMVADGWVVDLSVYTCTRKAEVVGNAEAIQVSAVAGGEGSTVAGSRVGVERIAGYLERCAVERE</sequence>
<gene>
    <name evidence="1" type="ORF">SIID45300_00857</name>
</gene>
<dbReference type="Proteomes" id="UP001628193">
    <property type="component" value="Unassembled WGS sequence"/>
</dbReference>
<reference evidence="1 2" key="2">
    <citation type="submission" date="2024-09" db="EMBL/GenBank/DDBJ databases">
        <title>Draft genome sequence of Candidatus Magnetaquicoccaceae bacterium FCR-1.</title>
        <authorList>
            <person name="Shimoshige H."/>
            <person name="Shimamura S."/>
            <person name="Taoka A."/>
            <person name="Kobayashi H."/>
            <person name="Maekawa T."/>
        </authorList>
    </citation>
    <scope>NUCLEOTIDE SEQUENCE [LARGE SCALE GENOMIC DNA]</scope>
    <source>
        <strain evidence="1 2">FCR-1</strain>
    </source>
</reference>
<evidence type="ECO:0008006" key="3">
    <source>
        <dbReference type="Google" id="ProtNLM"/>
    </source>
</evidence>
<organism evidence="1 2">
    <name type="scientific">Candidatus Magnetaquiglobus chichijimensis</name>
    <dbReference type="NCBI Taxonomy" id="3141448"/>
    <lineage>
        <taxon>Bacteria</taxon>
        <taxon>Pseudomonadati</taxon>
        <taxon>Pseudomonadota</taxon>
        <taxon>Magnetococcia</taxon>
        <taxon>Magnetococcales</taxon>
        <taxon>Candidatus Magnetaquicoccaceae</taxon>
        <taxon>Candidatus Magnetaquiglobus</taxon>
    </lineage>
</organism>
<comment type="caution">
    <text evidence="1">The sequence shown here is derived from an EMBL/GenBank/DDBJ whole genome shotgun (WGS) entry which is preliminary data.</text>
</comment>
<dbReference type="EMBL" id="BAAFGK010000003">
    <property type="protein sequence ID" value="GAB0056549.1"/>
    <property type="molecule type" value="Genomic_DNA"/>
</dbReference>
<protein>
    <recommendedName>
        <fullName evidence="3">Lipoprotein</fullName>
    </recommendedName>
</protein>
<keyword evidence="2" id="KW-1185">Reference proteome</keyword>
<reference evidence="1 2" key="1">
    <citation type="submission" date="2024-05" db="EMBL/GenBank/DDBJ databases">
        <authorList>
            <consortium name="Candidatus Magnetaquicoccaceae bacterium FCR-1 genome sequencing consortium"/>
            <person name="Shimoshige H."/>
            <person name="Shimamura S."/>
            <person name="Taoka A."/>
            <person name="Kobayashi H."/>
            <person name="Maekawa T."/>
        </authorList>
    </citation>
    <scope>NUCLEOTIDE SEQUENCE [LARGE SCALE GENOMIC DNA]</scope>
    <source>
        <strain evidence="1 2">FCR-1</strain>
    </source>
</reference>
<proteinExistence type="predicted"/>
<accession>A0ABQ0C6M9</accession>